<name>A0A370IE84_9NOCA</name>
<feature type="transmembrane region" description="Helical" evidence="2">
    <location>
        <begin position="196"/>
        <end position="216"/>
    </location>
</feature>
<keyword evidence="2" id="KW-0472">Membrane</keyword>
<dbReference type="Proteomes" id="UP000254869">
    <property type="component" value="Unassembled WGS sequence"/>
</dbReference>
<dbReference type="AlphaFoldDB" id="A0A370IE84"/>
<accession>A0A370IE84</accession>
<reference evidence="3 4" key="1">
    <citation type="submission" date="2018-07" db="EMBL/GenBank/DDBJ databases">
        <title>Genomic Encyclopedia of Type Strains, Phase IV (KMG-IV): sequencing the most valuable type-strain genomes for metagenomic binning, comparative biology and taxonomic classification.</title>
        <authorList>
            <person name="Goeker M."/>
        </authorList>
    </citation>
    <scope>NUCLEOTIDE SEQUENCE [LARGE SCALE GENOMIC DNA]</scope>
    <source>
        <strain evidence="3 4">DSM 44290</strain>
    </source>
</reference>
<evidence type="ECO:0000256" key="2">
    <source>
        <dbReference type="SAM" id="Phobius"/>
    </source>
</evidence>
<feature type="region of interest" description="Disordered" evidence="1">
    <location>
        <begin position="1"/>
        <end position="107"/>
    </location>
</feature>
<feature type="compositionally biased region" description="Basic and acidic residues" evidence="1">
    <location>
        <begin position="93"/>
        <end position="107"/>
    </location>
</feature>
<keyword evidence="2" id="KW-0812">Transmembrane</keyword>
<sequence length="217" mass="23519">MPRHRAHNAQDPQILIGPDKLPQPMARLCGPPDCDQPDGRVHLVPGGGGPFADQRAESSPRPPADRSVDVDPGHDMTRWHVLGHHRPSGDITARPDPHTTDHTSTEPDHRIRFDHRRCLVHAPPPQIGASVLVHQVPHHRRALPDNRCVTDEPGHTGIPTDSDTVTPAGWRGSALRLVDDSLGKVAAIGCRPSERVWFGVVSVGWVVAVSATVVALL</sequence>
<keyword evidence="2" id="KW-1133">Transmembrane helix</keyword>
<evidence type="ECO:0000313" key="3">
    <source>
        <dbReference type="EMBL" id="RDI69028.1"/>
    </source>
</evidence>
<gene>
    <name evidence="3" type="ORF">DFR76_101566</name>
</gene>
<comment type="caution">
    <text evidence="3">The sequence shown here is derived from an EMBL/GenBank/DDBJ whole genome shotgun (WGS) entry which is preliminary data.</text>
</comment>
<evidence type="ECO:0000256" key="1">
    <source>
        <dbReference type="SAM" id="MobiDB-lite"/>
    </source>
</evidence>
<dbReference type="EMBL" id="QQBC01000001">
    <property type="protein sequence ID" value="RDI69028.1"/>
    <property type="molecule type" value="Genomic_DNA"/>
</dbReference>
<organism evidence="3 4">
    <name type="scientific">Nocardia pseudobrasiliensis</name>
    <dbReference type="NCBI Taxonomy" id="45979"/>
    <lineage>
        <taxon>Bacteria</taxon>
        <taxon>Bacillati</taxon>
        <taxon>Actinomycetota</taxon>
        <taxon>Actinomycetes</taxon>
        <taxon>Mycobacteriales</taxon>
        <taxon>Nocardiaceae</taxon>
        <taxon>Nocardia</taxon>
    </lineage>
</organism>
<proteinExistence type="predicted"/>
<protein>
    <submittedName>
        <fullName evidence="3">Uncharacterized protein</fullName>
    </submittedName>
</protein>
<keyword evidence="4" id="KW-1185">Reference proteome</keyword>
<feature type="compositionally biased region" description="Basic and acidic residues" evidence="1">
    <location>
        <begin position="54"/>
        <end position="78"/>
    </location>
</feature>
<evidence type="ECO:0000313" key="4">
    <source>
        <dbReference type="Proteomes" id="UP000254869"/>
    </source>
</evidence>